<evidence type="ECO:0000259" key="2">
    <source>
        <dbReference type="Pfam" id="PF03703"/>
    </source>
</evidence>
<evidence type="ECO:0000313" key="4">
    <source>
        <dbReference type="Proteomes" id="UP000242367"/>
    </source>
</evidence>
<feature type="transmembrane region" description="Helical" evidence="1">
    <location>
        <begin position="58"/>
        <end position="77"/>
    </location>
</feature>
<reference evidence="3 4" key="1">
    <citation type="journal article" date="2017" name="Chemistry">
        <title>Isolation, Biosynthesis and Chemical Modifications of Rubterolones A-F: Rare Tropolone Alkaloids from Actinomadura sp. 5-2.</title>
        <authorList>
            <person name="Guo H."/>
            <person name="Benndorf R."/>
            <person name="Leichnitz D."/>
            <person name="Klassen J.L."/>
            <person name="Vollmers J."/>
            <person name="Gorls H."/>
            <person name="Steinacker M."/>
            <person name="Weigel C."/>
            <person name="Dahse H.M."/>
            <person name="Kaster A.K."/>
            <person name="de Beer Z.W."/>
            <person name="Poulsen M."/>
            <person name="Beemelmanns C."/>
        </authorList>
    </citation>
    <scope>NUCLEOTIDE SEQUENCE [LARGE SCALE GENOMIC DNA]</scope>
    <source>
        <strain evidence="3 4">5-2</strain>
    </source>
</reference>
<feature type="transmembrane region" description="Helical" evidence="1">
    <location>
        <begin position="29"/>
        <end position="46"/>
    </location>
</feature>
<dbReference type="Proteomes" id="UP000242367">
    <property type="component" value="Unassembled WGS sequence"/>
</dbReference>
<evidence type="ECO:0000313" key="3">
    <source>
        <dbReference type="EMBL" id="POM22187.1"/>
    </source>
</evidence>
<evidence type="ECO:0000256" key="1">
    <source>
        <dbReference type="SAM" id="Phobius"/>
    </source>
</evidence>
<gene>
    <name evidence="3" type="ORF">BTM25_55990</name>
</gene>
<keyword evidence="4" id="KW-1185">Reference proteome</keyword>
<dbReference type="Pfam" id="PF03703">
    <property type="entry name" value="bPH_2"/>
    <property type="match status" value="1"/>
</dbReference>
<protein>
    <submittedName>
        <fullName evidence="3">Bacterial membrane flanked domain protein</fullName>
    </submittedName>
</protein>
<keyword evidence="1" id="KW-0812">Transmembrane</keyword>
<sequence>MGFADRYIAEDEALVLATRRHWTEMIEEFLLLALVWVVAGAAAWALPLGEDWGRTAGYVVLGLAVVASVWVWLVPLLRWRAEIYILTTKRIYLRKGFLTKSGHSIPLARVNDVAFRATLWQRIMRYGTLDVQSASEHGMLRLKRVPDPEGFKMRIDQAAAAEQSRFQQGPGPV</sequence>
<dbReference type="InterPro" id="IPR005182">
    <property type="entry name" value="YdbS-like_PH"/>
</dbReference>
<feature type="domain" description="YdbS-like PH" evidence="2">
    <location>
        <begin position="79"/>
        <end position="151"/>
    </location>
</feature>
<comment type="caution">
    <text evidence="3">The sequence shown here is derived from an EMBL/GenBank/DDBJ whole genome shotgun (WGS) entry which is preliminary data.</text>
</comment>
<organism evidence="3 4">
    <name type="scientific">Actinomadura rubteroloni</name>
    <dbReference type="NCBI Taxonomy" id="1926885"/>
    <lineage>
        <taxon>Bacteria</taxon>
        <taxon>Bacillati</taxon>
        <taxon>Actinomycetota</taxon>
        <taxon>Actinomycetes</taxon>
        <taxon>Streptosporangiales</taxon>
        <taxon>Thermomonosporaceae</taxon>
        <taxon>Actinomadura</taxon>
    </lineage>
</organism>
<keyword evidence="1" id="KW-1133">Transmembrane helix</keyword>
<dbReference type="AlphaFoldDB" id="A0A2P4UAW3"/>
<dbReference type="PANTHER" id="PTHR37938:SF1">
    <property type="entry name" value="BLL0215 PROTEIN"/>
    <property type="match status" value="1"/>
</dbReference>
<dbReference type="RefSeq" id="WP_103566605.1">
    <property type="nucleotide sequence ID" value="NZ_MTBP01000006.1"/>
</dbReference>
<proteinExistence type="predicted"/>
<keyword evidence="1" id="KW-0472">Membrane</keyword>
<dbReference type="PANTHER" id="PTHR37938">
    <property type="entry name" value="BLL0215 PROTEIN"/>
    <property type="match status" value="1"/>
</dbReference>
<dbReference type="EMBL" id="MTBP01000006">
    <property type="protein sequence ID" value="POM22187.1"/>
    <property type="molecule type" value="Genomic_DNA"/>
</dbReference>
<name>A0A2P4UAW3_9ACTN</name>
<accession>A0A2P4UAW3</accession>